<keyword evidence="1" id="KW-0472">Membrane</keyword>
<dbReference type="AlphaFoldDB" id="A0AAE0D696"/>
<dbReference type="Proteomes" id="UP001281614">
    <property type="component" value="Unassembled WGS sequence"/>
</dbReference>
<evidence type="ECO:0000313" key="3">
    <source>
        <dbReference type="Proteomes" id="UP001281614"/>
    </source>
</evidence>
<evidence type="ECO:0000256" key="1">
    <source>
        <dbReference type="SAM" id="Phobius"/>
    </source>
</evidence>
<protein>
    <submittedName>
        <fullName evidence="2">Uncharacterized protein</fullName>
    </submittedName>
</protein>
<accession>A0AAE0D696</accession>
<comment type="caution">
    <text evidence="2">The sequence shown here is derived from an EMBL/GenBank/DDBJ whole genome shotgun (WGS) entry which is preliminary data.</text>
</comment>
<evidence type="ECO:0000313" key="2">
    <source>
        <dbReference type="EMBL" id="KAK2753629.1"/>
    </source>
</evidence>
<gene>
    <name evidence="2" type="ORF">CKAH01_17549</name>
</gene>
<feature type="transmembrane region" description="Helical" evidence="1">
    <location>
        <begin position="14"/>
        <end position="36"/>
    </location>
</feature>
<sequence length="229" mass="25841">MMEEKVIMVKRRRFVATTMSGCGILVVGGVVAAFLIGERIAGVDPFNIATFAWVLAGFVILIAKSLFVREWPWRDFLRGRVPCRSVSELHTVTGVDEQDIMEYLLSKESYTILITKGPYNRIFSRRSDDGFSIDVEMELRTLVSGGIVVVQVASHMGPALVCLDIRRGMEGRTSIRHSDKPSKDERLLGCFDFPEAFDEEHEVPLPTLTESMAWTRILGVYHPKGKKFR</sequence>
<dbReference type="EMBL" id="VYYT01000238">
    <property type="protein sequence ID" value="KAK2753629.1"/>
    <property type="molecule type" value="Genomic_DNA"/>
</dbReference>
<organism evidence="2 3">
    <name type="scientific">Colletotrichum kahawae</name>
    <name type="common">Coffee berry disease fungus</name>
    <dbReference type="NCBI Taxonomy" id="34407"/>
    <lineage>
        <taxon>Eukaryota</taxon>
        <taxon>Fungi</taxon>
        <taxon>Dikarya</taxon>
        <taxon>Ascomycota</taxon>
        <taxon>Pezizomycotina</taxon>
        <taxon>Sordariomycetes</taxon>
        <taxon>Hypocreomycetidae</taxon>
        <taxon>Glomerellales</taxon>
        <taxon>Glomerellaceae</taxon>
        <taxon>Colletotrichum</taxon>
        <taxon>Colletotrichum gloeosporioides species complex</taxon>
    </lineage>
</organism>
<name>A0AAE0D696_COLKA</name>
<feature type="transmembrane region" description="Helical" evidence="1">
    <location>
        <begin position="48"/>
        <end position="68"/>
    </location>
</feature>
<keyword evidence="3" id="KW-1185">Reference proteome</keyword>
<reference evidence="2" key="1">
    <citation type="submission" date="2023-02" db="EMBL/GenBank/DDBJ databases">
        <title>Colletotrichum kahawae CIFC_Que2 genome sequencing and assembly.</title>
        <authorList>
            <person name="Baroncelli R."/>
        </authorList>
    </citation>
    <scope>NUCLEOTIDE SEQUENCE</scope>
    <source>
        <strain evidence="2">CIFC_Que2</strain>
    </source>
</reference>
<proteinExistence type="predicted"/>
<keyword evidence="1" id="KW-1133">Transmembrane helix</keyword>
<keyword evidence="1" id="KW-0812">Transmembrane</keyword>